<dbReference type="AlphaFoldDB" id="A0AA47N696"/>
<protein>
    <recommendedName>
        <fullName evidence="4">Reverse transcriptase</fullName>
    </recommendedName>
</protein>
<feature type="compositionally biased region" description="Polar residues" evidence="1">
    <location>
        <begin position="95"/>
        <end position="133"/>
    </location>
</feature>
<organism evidence="2 3">
    <name type="scientific">Merluccius polli</name>
    <name type="common">Benguela hake</name>
    <name type="synonym">Merluccius cadenati</name>
    <dbReference type="NCBI Taxonomy" id="89951"/>
    <lineage>
        <taxon>Eukaryota</taxon>
        <taxon>Metazoa</taxon>
        <taxon>Chordata</taxon>
        <taxon>Craniata</taxon>
        <taxon>Vertebrata</taxon>
        <taxon>Euteleostomi</taxon>
        <taxon>Actinopterygii</taxon>
        <taxon>Neopterygii</taxon>
        <taxon>Teleostei</taxon>
        <taxon>Neoteleostei</taxon>
        <taxon>Acanthomorphata</taxon>
        <taxon>Zeiogadaria</taxon>
        <taxon>Gadariae</taxon>
        <taxon>Gadiformes</taxon>
        <taxon>Gadoidei</taxon>
        <taxon>Merlucciidae</taxon>
        <taxon>Merluccius</taxon>
    </lineage>
</organism>
<reference evidence="2" key="1">
    <citation type="journal article" date="2023" name="Front. Mar. Sci.">
        <title>A new Merluccius polli reference genome to investigate the effects of global change in West African waters.</title>
        <authorList>
            <person name="Mateo J.L."/>
            <person name="Blanco-Fernandez C."/>
            <person name="Garcia-Vazquez E."/>
            <person name="Machado-Schiaffino G."/>
        </authorList>
    </citation>
    <scope>NUCLEOTIDE SEQUENCE</scope>
    <source>
        <strain evidence="2">C29</strain>
        <tissue evidence="2">Fin</tissue>
    </source>
</reference>
<feature type="compositionally biased region" description="Basic and acidic residues" evidence="1">
    <location>
        <begin position="54"/>
        <end position="67"/>
    </location>
</feature>
<feature type="region of interest" description="Disordered" evidence="1">
    <location>
        <begin position="1"/>
        <end position="141"/>
    </location>
</feature>
<evidence type="ECO:0000256" key="1">
    <source>
        <dbReference type="SAM" id="MobiDB-lite"/>
    </source>
</evidence>
<dbReference type="Proteomes" id="UP001174136">
    <property type="component" value="Unassembled WGS sequence"/>
</dbReference>
<sequence length="381" mass="42267">MAEGSTRIHENLQDEKTQELRGRSVAAPAKDKRRDNPKQQIRQPSGQKLLPPEIRSDHEGQHTEREALTSSFLPEQEKFPPAPTAQHEESPPAPTTQQEESPPAPTAQQVESPPAPTTQQEESPPAPTTQQEESPPAPTAQQAVYDVLPSPSNLHSWGLVESPACNLCLKRGTLEHILSCCSKALGEGRYRWRHDQVLKAIANTISCGIGQCKRLRPVKNSIAFVRAGEKPPSAARATSSGLLATARDWEMKVDLGKQLKFPESVATTTLRPDLLLISEASKQIVLLELTVPWEDRIKEANERKRAKYAELVEECRSNGWRARCEPIEVGCRGFAGQSLCRAYNILGITGASKRRAIKEATEAAEVASRWLWLRRGEPWVR</sequence>
<dbReference type="EMBL" id="JAOPHQ010000859">
    <property type="protein sequence ID" value="KAK0153223.1"/>
    <property type="molecule type" value="Genomic_DNA"/>
</dbReference>
<feature type="compositionally biased region" description="Basic and acidic residues" evidence="1">
    <location>
        <begin position="1"/>
        <end position="22"/>
    </location>
</feature>
<evidence type="ECO:0000313" key="2">
    <source>
        <dbReference type="EMBL" id="KAK0153223.1"/>
    </source>
</evidence>
<comment type="caution">
    <text evidence="2">The sequence shown here is derived from an EMBL/GenBank/DDBJ whole genome shotgun (WGS) entry which is preliminary data.</text>
</comment>
<evidence type="ECO:0008006" key="4">
    <source>
        <dbReference type="Google" id="ProtNLM"/>
    </source>
</evidence>
<gene>
    <name evidence="2" type="ORF">N1851_005095</name>
</gene>
<accession>A0AA47N696</accession>
<evidence type="ECO:0000313" key="3">
    <source>
        <dbReference type="Proteomes" id="UP001174136"/>
    </source>
</evidence>
<keyword evidence="3" id="KW-1185">Reference proteome</keyword>
<proteinExistence type="predicted"/>
<name>A0AA47N696_MERPO</name>